<proteinExistence type="predicted"/>
<sequence length="294" mass="31816">MIQGSLRFIVRLLAILLLVAPMRAGAADGAAATPIRIGLLPTVATLSLLKLYDPLRQHLQQALGRPVELYTSGNFHSYLDDIAAVEFDMLVAAPHFGVIATDRGYVAMLRYQQELTPLIVVTKESALREARHLRGKRVLTADRLAALSVVAETWMMVDYGMLAGVDYELNEVSSHSTAVRAVAIGDADAAISSASVLQQLPEDQREKVVSFASRLRIPHQFILAHPRLGQETIGVIREALGDFGATEKGRAFFKAGGFKGLVPVTPADMEQARPYAQMVMRAGNSPATNGRSGN</sequence>
<name>A0A0C2UGJ7_PARME</name>
<organism evidence="2 3">
    <name type="scientific">Paramagnetospirillum magnetotacticum MS-1</name>
    <dbReference type="NCBI Taxonomy" id="272627"/>
    <lineage>
        <taxon>Bacteria</taxon>
        <taxon>Pseudomonadati</taxon>
        <taxon>Pseudomonadota</taxon>
        <taxon>Alphaproteobacteria</taxon>
        <taxon>Rhodospirillales</taxon>
        <taxon>Magnetospirillaceae</taxon>
        <taxon>Paramagnetospirillum</taxon>
    </lineage>
</organism>
<reference evidence="2 3" key="1">
    <citation type="submission" date="2015-01" db="EMBL/GenBank/DDBJ databases">
        <title>Genome Sequence of Magnetospirillum magnetotacticum Strain MS-1.</title>
        <authorList>
            <person name="Marinov G.K."/>
            <person name="Smalley M.D."/>
            <person name="DeSalvo G."/>
        </authorList>
    </citation>
    <scope>NUCLEOTIDE SEQUENCE [LARGE SCALE GENOMIC DNA]</scope>
    <source>
        <strain evidence="2 3">MS-1</strain>
    </source>
</reference>
<gene>
    <name evidence="2" type="ORF">CCC_03275</name>
</gene>
<dbReference type="Pfam" id="PF12974">
    <property type="entry name" value="Phosphonate-bd"/>
    <property type="match status" value="1"/>
</dbReference>
<dbReference type="OrthoDB" id="9179880at2"/>
<protein>
    <submittedName>
        <fullName evidence="2">Periplasmic binding protein-related protein</fullName>
    </submittedName>
</protein>
<dbReference type="SUPFAM" id="SSF53850">
    <property type="entry name" value="Periplasmic binding protein-like II"/>
    <property type="match status" value="1"/>
</dbReference>
<dbReference type="AlphaFoldDB" id="A0A0C2UGJ7"/>
<dbReference type="Gene3D" id="3.40.190.10">
    <property type="entry name" value="Periplasmic binding protein-like II"/>
    <property type="match status" value="2"/>
</dbReference>
<dbReference type="STRING" id="272627.CCC_03275"/>
<evidence type="ECO:0000256" key="1">
    <source>
        <dbReference type="SAM" id="SignalP"/>
    </source>
</evidence>
<evidence type="ECO:0000313" key="2">
    <source>
        <dbReference type="EMBL" id="KIM00673.1"/>
    </source>
</evidence>
<feature type="chain" id="PRO_5002172409" evidence="1">
    <location>
        <begin position="27"/>
        <end position="294"/>
    </location>
</feature>
<dbReference type="EMBL" id="JXSL01000009">
    <property type="protein sequence ID" value="KIM00673.1"/>
    <property type="molecule type" value="Genomic_DNA"/>
</dbReference>
<evidence type="ECO:0000313" key="3">
    <source>
        <dbReference type="Proteomes" id="UP000031971"/>
    </source>
</evidence>
<dbReference type="RefSeq" id="WP_009867703.1">
    <property type="nucleotide sequence ID" value="NZ_JXSL01000009.1"/>
</dbReference>
<feature type="signal peptide" evidence="1">
    <location>
        <begin position="1"/>
        <end position="26"/>
    </location>
</feature>
<keyword evidence="3" id="KW-1185">Reference proteome</keyword>
<dbReference type="Proteomes" id="UP000031971">
    <property type="component" value="Unassembled WGS sequence"/>
</dbReference>
<comment type="caution">
    <text evidence="2">The sequence shown here is derived from an EMBL/GenBank/DDBJ whole genome shotgun (WGS) entry which is preliminary data.</text>
</comment>
<dbReference type="PANTHER" id="PTHR30024:SF17">
    <property type="entry name" value="SOLUTE-BINDING PROTEIN FAMILY 3_N-TERMINAL DOMAIN-CONTAINING PROTEIN"/>
    <property type="match status" value="1"/>
</dbReference>
<dbReference type="PANTHER" id="PTHR30024">
    <property type="entry name" value="ALIPHATIC SULFONATES-BINDING PROTEIN-RELATED"/>
    <property type="match status" value="1"/>
</dbReference>
<accession>A0A0C2UGJ7</accession>
<keyword evidence="1" id="KW-0732">Signal</keyword>